<dbReference type="Proteomes" id="UP000245657">
    <property type="component" value="Unassembled WGS sequence"/>
</dbReference>
<dbReference type="OrthoDB" id="114363at2157"/>
<comment type="caution">
    <text evidence="2">The sequence shown here is derived from an EMBL/GenBank/DDBJ whole genome shotgun (WGS) entry which is preliminary data.</text>
</comment>
<gene>
    <name evidence="2" type="ORF">DK846_15935</name>
</gene>
<keyword evidence="1" id="KW-1133">Transmembrane helix</keyword>
<evidence type="ECO:0000256" key="1">
    <source>
        <dbReference type="SAM" id="Phobius"/>
    </source>
</evidence>
<keyword evidence="1" id="KW-0812">Transmembrane</keyword>
<reference evidence="2 3" key="1">
    <citation type="submission" date="2018-05" db="EMBL/GenBank/DDBJ databases">
        <title>Draft genome of Methanospirillum lacunae Ki8-1.</title>
        <authorList>
            <person name="Dueholm M.S."/>
            <person name="Nielsen P.H."/>
            <person name="Bakmann L.F."/>
            <person name="Otzen D.E."/>
        </authorList>
    </citation>
    <scope>NUCLEOTIDE SEQUENCE [LARGE SCALE GENOMIC DNA]</scope>
    <source>
        <strain evidence="2 3">Ki8-1</strain>
    </source>
</reference>
<dbReference type="EMBL" id="QGMY01000017">
    <property type="protein sequence ID" value="PWR69922.1"/>
    <property type="molecule type" value="Genomic_DNA"/>
</dbReference>
<keyword evidence="1" id="KW-0472">Membrane</keyword>
<name>A0A2V2MP86_9EURY</name>
<dbReference type="AlphaFoldDB" id="A0A2V2MP86"/>
<organism evidence="2 3">
    <name type="scientific">Methanospirillum lacunae</name>
    <dbReference type="NCBI Taxonomy" id="668570"/>
    <lineage>
        <taxon>Archaea</taxon>
        <taxon>Methanobacteriati</taxon>
        <taxon>Methanobacteriota</taxon>
        <taxon>Stenosarchaea group</taxon>
        <taxon>Methanomicrobia</taxon>
        <taxon>Methanomicrobiales</taxon>
        <taxon>Methanospirillaceae</taxon>
        <taxon>Methanospirillum</taxon>
    </lineage>
</organism>
<protein>
    <submittedName>
        <fullName evidence="2">Uncharacterized protein</fullName>
    </submittedName>
</protein>
<evidence type="ECO:0000313" key="2">
    <source>
        <dbReference type="EMBL" id="PWR69922.1"/>
    </source>
</evidence>
<proteinExistence type="predicted"/>
<dbReference type="GeneID" id="97547442"/>
<sequence length="75" mass="8765">MNESAKEQFKWKFWHIAVILNGVILFFAVGVIALFLFPSQWRVPGSVVSLLIALLLTIIFRRQYLKTKEWLDKNA</sequence>
<feature type="transmembrane region" description="Helical" evidence="1">
    <location>
        <begin position="12"/>
        <end position="37"/>
    </location>
</feature>
<accession>A0A2V2MP86</accession>
<keyword evidence="3" id="KW-1185">Reference proteome</keyword>
<feature type="transmembrane region" description="Helical" evidence="1">
    <location>
        <begin position="43"/>
        <end position="60"/>
    </location>
</feature>
<evidence type="ECO:0000313" key="3">
    <source>
        <dbReference type="Proteomes" id="UP000245657"/>
    </source>
</evidence>
<dbReference type="RefSeq" id="WP_109969987.1">
    <property type="nucleotide sequence ID" value="NZ_CP176093.1"/>
</dbReference>